<dbReference type="SUPFAM" id="SSF52518">
    <property type="entry name" value="Thiamin diphosphate-binding fold (THDP-binding)"/>
    <property type="match status" value="2"/>
</dbReference>
<reference evidence="4" key="1">
    <citation type="submission" date="2020-04" db="EMBL/GenBank/DDBJ databases">
        <title>Nitratireductor sp. nov. isolated from mangrove soil.</title>
        <authorList>
            <person name="Ye Y."/>
        </authorList>
    </citation>
    <scope>NUCLEOTIDE SEQUENCE</scope>
    <source>
        <strain evidence="4">SY7</strain>
    </source>
</reference>
<feature type="domain" description="DUF6537" evidence="3">
    <location>
        <begin position="940"/>
        <end position="1138"/>
    </location>
</feature>
<dbReference type="SUPFAM" id="SSF53323">
    <property type="entry name" value="Pyruvate-ferredoxin oxidoreductase, PFOR, domain III"/>
    <property type="match status" value="1"/>
</dbReference>
<dbReference type="InterPro" id="IPR046667">
    <property type="entry name" value="DUF6537"/>
</dbReference>
<gene>
    <name evidence="4" type="ORF">FQ775_13875</name>
</gene>
<dbReference type="CDD" id="cd02008">
    <property type="entry name" value="TPP_IOR_alpha"/>
    <property type="match status" value="1"/>
</dbReference>
<dbReference type="NCBIfam" id="NF009589">
    <property type="entry name" value="PRK13030.1"/>
    <property type="match status" value="1"/>
</dbReference>
<sequence length="1158" mass="125426">MTLHDVSLDDKFDLTKRGIYVSGAQAIVRMLLMQRERDRLAGLDTAGFVSGYRGSPLGGLDQQLWRARGKLEQSNIVFQPGLNEELAATACWGSQQTELLGEGKHDGVFAVWYGKGPGVDRSGDVFRHANLAGSSKNGGVLALMGDDHTAESSTNAHATEFLFVDTMIPIFNPAGVQELVDYGLYGFALSRFAGTWSAMKCVKDNIESTASVDVSLERLAITLPEFDMPPGGLNIRHELDQMGQEARLHEYKRAAAAAFIRANDLNRIVYSGGRNPKIGIITVGKSYLDVRQALDDIGIDEAQADRIGLRLFKVACPWPLDLEHIRDFARGLEMVIVVEEKRSLIEVQVREDLYGTSMQPVVVGKKDERNDWLFPAKGALDPNDIAIAIGERILRVIGPSEEISARVNRLKQFQAMLAETTDVATRTPYFCSGCPHNSSTKVPDGSIAGAGIGCHFMAMWMDRSTIGFTAMGGEGAQWIGQAPFSKRGHIFQNLGDGTYNHSGSLAIRFAIASGANITYKILYNDAVAMTGGQPHEGGLTVDMIAHQVAAEGVSRIAVVTDEPDKYDGKVRFPAAATIHHRDDLDHVQRQLREVGGVSVLLYDQTCAAEKRRRRKRGTFPDPDRRVLINELVCEGCGDCGVQSNCVSIQPVETEFGRKRRIDQSSCNKDFSCVNGFCPSFVTVHGAKPKRSEGVAGAANPLDSVPEPRQADLSKGWSGIIDGIGGTGVVTVGAILGMAAHLEGKGCGLIDMAGLAQKGGAVFTHVRIAERPEDVHAIRVSAGKANLVLGCDLVVSGSKKVLSAVRENETVFVANTAEVMPGDFARSAGFSLPVERLKKAIRKAAGEDNAHFFDATGTASALFGNSLGANMFMLGFACQHGGLPVSAAAVEKAIELNGQAVAMNQAAFRWGRRAAHEPGFVRALLEKAGSGRQDRDIATALDDIVARRGAFLEAYQDAGYRQRYEARIAAIRAAEEKALPGSTAVTEAAARNLFRLMAIKDEYEVARLYTDGSFARQLASAFESYDRLEFHLAPPILGRKGPDGRPRKSSFGPWMMRGFKVLAALKALRGTRLDIFGYSAERRMERQLLADYERDLDLVLADLTQERVDAAVALLSVPGLIKGYGHVKTASAERAAGERARLIERFRAGAREDTLQAAE</sequence>
<name>A0A5B8L035_9HYPH</name>
<evidence type="ECO:0000259" key="2">
    <source>
        <dbReference type="Pfam" id="PF01558"/>
    </source>
</evidence>
<dbReference type="InterPro" id="IPR029061">
    <property type="entry name" value="THDP-binding"/>
</dbReference>
<evidence type="ECO:0000313" key="4">
    <source>
        <dbReference type="EMBL" id="QDZ01377.1"/>
    </source>
</evidence>
<dbReference type="PANTHER" id="PTHR48084:SF3">
    <property type="entry name" value="SUBUNIT OF PYRUVATE:FLAVODOXIN OXIDOREDUCTASE"/>
    <property type="match status" value="1"/>
</dbReference>
<accession>A0A5B8L035</accession>
<dbReference type="Pfam" id="PF01558">
    <property type="entry name" value="POR"/>
    <property type="match status" value="1"/>
</dbReference>
<dbReference type="CDD" id="cd07034">
    <property type="entry name" value="TPP_PYR_PFOR_IOR-alpha_like"/>
    <property type="match status" value="1"/>
</dbReference>
<dbReference type="InterPro" id="IPR002880">
    <property type="entry name" value="Pyrv_Fd/Flavodoxin_OxRdtase_N"/>
</dbReference>
<evidence type="ECO:0000259" key="3">
    <source>
        <dbReference type="Pfam" id="PF20169"/>
    </source>
</evidence>
<dbReference type="InterPro" id="IPR051457">
    <property type="entry name" value="2-oxoacid:Fd_oxidoreductase"/>
</dbReference>
<dbReference type="KEGG" id="niy:FQ775_13875"/>
<dbReference type="NCBIfam" id="NF009588">
    <property type="entry name" value="PRK13029.1"/>
    <property type="match status" value="1"/>
</dbReference>
<dbReference type="SUPFAM" id="SSF52922">
    <property type="entry name" value="TK C-terminal domain-like"/>
    <property type="match status" value="1"/>
</dbReference>
<dbReference type="Proteomes" id="UP000321389">
    <property type="component" value="Chromosome"/>
</dbReference>
<organism evidence="4 5">
    <name type="scientific">Nitratireductor mangrovi</name>
    <dbReference type="NCBI Taxonomy" id="2599600"/>
    <lineage>
        <taxon>Bacteria</taxon>
        <taxon>Pseudomonadati</taxon>
        <taxon>Pseudomonadota</taxon>
        <taxon>Alphaproteobacteria</taxon>
        <taxon>Hyphomicrobiales</taxon>
        <taxon>Phyllobacteriaceae</taxon>
        <taxon>Nitratireductor</taxon>
    </lineage>
</organism>
<protein>
    <submittedName>
        <fullName evidence="4">Indolepyruvate ferredoxin oxidoreductase family protein</fullName>
    </submittedName>
</protein>
<dbReference type="InterPro" id="IPR002869">
    <property type="entry name" value="Pyrv_flavodox_OxRed_cen"/>
</dbReference>
<dbReference type="GO" id="GO:0016903">
    <property type="term" value="F:oxidoreductase activity, acting on the aldehyde or oxo group of donors"/>
    <property type="evidence" value="ECO:0007669"/>
    <property type="project" value="InterPro"/>
</dbReference>
<proteinExistence type="predicted"/>
<evidence type="ECO:0000256" key="1">
    <source>
        <dbReference type="ARBA" id="ARBA00023002"/>
    </source>
</evidence>
<feature type="domain" description="Pyruvate/ketoisovalerate oxidoreductase catalytic" evidence="2">
    <location>
        <begin position="724"/>
        <end position="911"/>
    </location>
</feature>
<evidence type="ECO:0000313" key="5">
    <source>
        <dbReference type="Proteomes" id="UP000321389"/>
    </source>
</evidence>
<dbReference type="InterPro" id="IPR009014">
    <property type="entry name" value="Transketo_C/PFOR_II"/>
</dbReference>
<dbReference type="RefSeq" id="WP_146300022.1">
    <property type="nucleotide sequence ID" value="NZ_CP042301.2"/>
</dbReference>
<dbReference type="OrthoDB" id="9803617at2"/>
<dbReference type="InterPro" id="IPR019752">
    <property type="entry name" value="Pyrv/ketoisovalerate_OxRed_cat"/>
</dbReference>
<dbReference type="Gene3D" id="3.40.50.920">
    <property type="match status" value="1"/>
</dbReference>
<dbReference type="Gene3D" id="3.40.50.970">
    <property type="match status" value="1"/>
</dbReference>
<dbReference type="AlphaFoldDB" id="A0A5B8L035"/>
<keyword evidence="1" id="KW-0560">Oxidoreductase</keyword>
<dbReference type="PANTHER" id="PTHR48084">
    <property type="entry name" value="2-OXOGLUTARATE OXIDOREDUCTASE SUBUNIT KORB-RELATED"/>
    <property type="match status" value="1"/>
</dbReference>
<keyword evidence="5" id="KW-1185">Reference proteome</keyword>
<dbReference type="EMBL" id="CP042301">
    <property type="protein sequence ID" value="QDZ01377.1"/>
    <property type="molecule type" value="Genomic_DNA"/>
</dbReference>
<dbReference type="Pfam" id="PF20169">
    <property type="entry name" value="DUF6537"/>
    <property type="match status" value="1"/>
</dbReference>
<dbReference type="Gene3D" id="3.40.920.10">
    <property type="entry name" value="Pyruvate-ferredoxin oxidoreductase, PFOR, domain III"/>
    <property type="match status" value="1"/>
</dbReference>